<name>A0AAD4BBC8_BOLED</name>
<gene>
    <name evidence="2" type="ORF">L210DRAFT_3511402</name>
</gene>
<organism evidence="2 3">
    <name type="scientific">Boletus edulis BED1</name>
    <dbReference type="NCBI Taxonomy" id="1328754"/>
    <lineage>
        <taxon>Eukaryota</taxon>
        <taxon>Fungi</taxon>
        <taxon>Dikarya</taxon>
        <taxon>Basidiomycota</taxon>
        <taxon>Agaricomycotina</taxon>
        <taxon>Agaricomycetes</taxon>
        <taxon>Agaricomycetidae</taxon>
        <taxon>Boletales</taxon>
        <taxon>Boletineae</taxon>
        <taxon>Boletaceae</taxon>
        <taxon>Boletoideae</taxon>
        <taxon>Boletus</taxon>
    </lineage>
</organism>
<sequence>MTTPQGSELVRQSWPPPSTDSAQSHERQSQPPPSTDSAQSRKRQRLGSSLHEPVCSANLVSVPEVDESILDEFESLPPPLSEFYDHFTVDHMDDHDAGTDSGTNSDAKEFLSNMHWHRGDDNEPEPSGIESSGEDHDLNVEDESSDNELLATLRRQLPSTKPPAKRMPAQQMRPTKSKGKGKCTPAAMPASSNDPDHPRTCGNDDPVEPPARGSVANTHKVGPDVYCYRAKNSTDCYALMHNHIAAWALQIMRKTATVDEKPLSLLSLTKRSKSQDGLEVAAGHMMQPVPVAPPMPAPYAYPPPPVIVMPPAAPWGMQHGYPGYLPPATLGSLPPAHTTLRHSTSHPATLSLPTTPSLLTVDLPNENPPETVPFPDIIRWFSFLDQRLRHDPCVNVSMDFSAFGPVLQAKGFLDIAQLSGNYVSVENLQAWLGVEVGTALVIRSYVDLDIQAVNAGKHVLPTDK</sequence>
<dbReference type="EMBL" id="WHUW01000223">
    <property type="protein sequence ID" value="KAF8417369.1"/>
    <property type="molecule type" value="Genomic_DNA"/>
</dbReference>
<proteinExistence type="predicted"/>
<keyword evidence="3" id="KW-1185">Reference proteome</keyword>
<evidence type="ECO:0000256" key="1">
    <source>
        <dbReference type="SAM" id="MobiDB-lite"/>
    </source>
</evidence>
<feature type="region of interest" description="Disordered" evidence="1">
    <location>
        <begin position="1"/>
        <end position="58"/>
    </location>
</feature>
<comment type="caution">
    <text evidence="2">The sequence shown here is derived from an EMBL/GenBank/DDBJ whole genome shotgun (WGS) entry which is preliminary data.</text>
</comment>
<accession>A0AAD4BBC8</accession>
<reference evidence="2" key="1">
    <citation type="submission" date="2019-10" db="EMBL/GenBank/DDBJ databases">
        <authorList>
            <consortium name="DOE Joint Genome Institute"/>
            <person name="Kuo A."/>
            <person name="Miyauchi S."/>
            <person name="Kiss E."/>
            <person name="Drula E."/>
            <person name="Kohler A."/>
            <person name="Sanchez-Garcia M."/>
            <person name="Andreopoulos B."/>
            <person name="Barry K.W."/>
            <person name="Bonito G."/>
            <person name="Buee M."/>
            <person name="Carver A."/>
            <person name="Chen C."/>
            <person name="Cichocki N."/>
            <person name="Clum A."/>
            <person name="Culley D."/>
            <person name="Crous P.W."/>
            <person name="Fauchery L."/>
            <person name="Girlanda M."/>
            <person name="Hayes R."/>
            <person name="Keri Z."/>
            <person name="LaButti K."/>
            <person name="Lipzen A."/>
            <person name="Lombard V."/>
            <person name="Magnuson J."/>
            <person name="Maillard F."/>
            <person name="Morin E."/>
            <person name="Murat C."/>
            <person name="Nolan M."/>
            <person name="Ohm R."/>
            <person name="Pangilinan J."/>
            <person name="Pereira M."/>
            <person name="Perotto S."/>
            <person name="Peter M."/>
            <person name="Riley R."/>
            <person name="Sitrit Y."/>
            <person name="Stielow B."/>
            <person name="Szollosi G."/>
            <person name="Zifcakova L."/>
            <person name="Stursova M."/>
            <person name="Spatafora J.W."/>
            <person name="Tedersoo L."/>
            <person name="Vaario L.-M."/>
            <person name="Yamada A."/>
            <person name="Yan M."/>
            <person name="Wang P."/>
            <person name="Xu J."/>
            <person name="Bruns T."/>
            <person name="Baldrian P."/>
            <person name="Vilgalys R."/>
            <person name="Henrissat B."/>
            <person name="Grigoriev I.V."/>
            <person name="Hibbett D."/>
            <person name="Nagy L.G."/>
            <person name="Martin F.M."/>
        </authorList>
    </citation>
    <scope>NUCLEOTIDE SEQUENCE</scope>
    <source>
        <strain evidence="2">BED1</strain>
    </source>
</reference>
<evidence type="ECO:0000313" key="3">
    <source>
        <dbReference type="Proteomes" id="UP001194468"/>
    </source>
</evidence>
<feature type="region of interest" description="Disordered" evidence="1">
    <location>
        <begin position="112"/>
        <end position="202"/>
    </location>
</feature>
<evidence type="ECO:0000313" key="2">
    <source>
        <dbReference type="EMBL" id="KAF8417369.1"/>
    </source>
</evidence>
<protein>
    <submittedName>
        <fullName evidence="2">Uncharacterized protein</fullName>
    </submittedName>
</protein>
<dbReference type="AlphaFoldDB" id="A0AAD4BBC8"/>
<dbReference type="Proteomes" id="UP001194468">
    <property type="component" value="Unassembled WGS sequence"/>
</dbReference>
<reference evidence="2" key="2">
    <citation type="journal article" date="2020" name="Nat. Commun.">
        <title>Large-scale genome sequencing of mycorrhizal fungi provides insights into the early evolution of symbiotic traits.</title>
        <authorList>
            <person name="Miyauchi S."/>
            <person name="Kiss E."/>
            <person name="Kuo A."/>
            <person name="Drula E."/>
            <person name="Kohler A."/>
            <person name="Sanchez-Garcia M."/>
            <person name="Morin E."/>
            <person name="Andreopoulos B."/>
            <person name="Barry K.W."/>
            <person name="Bonito G."/>
            <person name="Buee M."/>
            <person name="Carver A."/>
            <person name="Chen C."/>
            <person name="Cichocki N."/>
            <person name="Clum A."/>
            <person name="Culley D."/>
            <person name="Crous P.W."/>
            <person name="Fauchery L."/>
            <person name="Girlanda M."/>
            <person name="Hayes R.D."/>
            <person name="Keri Z."/>
            <person name="LaButti K."/>
            <person name="Lipzen A."/>
            <person name="Lombard V."/>
            <person name="Magnuson J."/>
            <person name="Maillard F."/>
            <person name="Murat C."/>
            <person name="Nolan M."/>
            <person name="Ohm R.A."/>
            <person name="Pangilinan J."/>
            <person name="Pereira M.F."/>
            <person name="Perotto S."/>
            <person name="Peter M."/>
            <person name="Pfister S."/>
            <person name="Riley R."/>
            <person name="Sitrit Y."/>
            <person name="Stielow J.B."/>
            <person name="Szollosi G."/>
            <person name="Zifcakova L."/>
            <person name="Stursova M."/>
            <person name="Spatafora J.W."/>
            <person name="Tedersoo L."/>
            <person name="Vaario L.M."/>
            <person name="Yamada A."/>
            <person name="Yan M."/>
            <person name="Wang P."/>
            <person name="Xu J."/>
            <person name="Bruns T."/>
            <person name="Baldrian P."/>
            <person name="Vilgalys R."/>
            <person name="Dunand C."/>
            <person name="Henrissat B."/>
            <person name="Grigoriev I.V."/>
            <person name="Hibbett D."/>
            <person name="Nagy L.G."/>
            <person name="Martin F.M."/>
        </authorList>
    </citation>
    <scope>NUCLEOTIDE SEQUENCE</scope>
    <source>
        <strain evidence="2">BED1</strain>
    </source>
</reference>